<evidence type="ECO:0000313" key="2">
    <source>
        <dbReference type="EMBL" id="SDC12991.1"/>
    </source>
</evidence>
<dbReference type="Gene3D" id="3.40.50.300">
    <property type="entry name" value="P-loop containing nucleotide triphosphate hydrolases"/>
    <property type="match status" value="1"/>
</dbReference>
<dbReference type="CDD" id="cd19481">
    <property type="entry name" value="RecA-like_protease"/>
    <property type="match status" value="1"/>
</dbReference>
<dbReference type="Proteomes" id="UP000242662">
    <property type="component" value="Unassembled WGS sequence"/>
</dbReference>
<evidence type="ECO:0000313" key="3">
    <source>
        <dbReference type="Proteomes" id="UP000242662"/>
    </source>
</evidence>
<dbReference type="RefSeq" id="WP_090775580.1">
    <property type="nucleotide sequence ID" value="NZ_FMYM01000005.1"/>
</dbReference>
<protein>
    <submittedName>
        <fullName evidence="2">ATPase family associated with various cellular activities (AAA)</fullName>
    </submittedName>
</protein>
<keyword evidence="3" id="KW-1185">Reference proteome</keyword>
<dbReference type="PANTHER" id="PTHR23077">
    <property type="entry name" value="AAA-FAMILY ATPASE"/>
    <property type="match status" value="1"/>
</dbReference>
<dbReference type="GO" id="GO:0005524">
    <property type="term" value="F:ATP binding"/>
    <property type="evidence" value="ECO:0007669"/>
    <property type="project" value="InterPro"/>
</dbReference>
<name>A0A1G6J2M5_9BACI</name>
<feature type="domain" description="AAA+ ATPase" evidence="1">
    <location>
        <begin position="219"/>
        <end position="339"/>
    </location>
</feature>
<dbReference type="InterPro" id="IPR003593">
    <property type="entry name" value="AAA+_ATPase"/>
</dbReference>
<dbReference type="SUPFAM" id="SSF52540">
    <property type="entry name" value="P-loop containing nucleoside triphosphate hydrolases"/>
    <property type="match status" value="1"/>
</dbReference>
<reference evidence="3" key="1">
    <citation type="submission" date="2016-09" db="EMBL/GenBank/DDBJ databases">
        <authorList>
            <person name="Varghese N."/>
            <person name="Submissions S."/>
        </authorList>
    </citation>
    <scope>NUCLEOTIDE SEQUENCE [LARGE SCALE GENOMIC DNA]</scope>
    <source>
        <strain evidence="3">25nlg</strain>
    </source>
</reference>
<dbReference type="EMBL" id="FMYM01000005">
    <property type="protein sequence ID" value="SDC12991.1"/>
    <property type="molecule type" value="Genomic_DNA"/>
</dbReference>
<proteinExistence type="predicted"/>
<dbReference type="InterPro" id="IPR050168">
    <property type="entry name" value="AAA_ATPase_domain"/>
</dbReference>
<accession>A0A1G6J2M5</accession>
<dbReference type="Gene3D" id="1.10.8.60">
    <property type="match status" value="1"/>
</dbReference>
<organism evidence="2 3">
    <name type="scientific">Shouchella lonarensis</name>
    <dbReference type="NCBI Taxonomy" id="1464122"/>
    <lineage>
        <taxon>Bacteria</taxon>
        <taxon>Bacillati</taxon>
        <taxon>Bacillota</taxon>
        <taxon>Bacilli</taxon>
        <taxon>Bacillales</taxon>
        <taxon>Bacillaceae</taxon>
        <taxon>Shouchella</taxon>
    </lineage>
</organism>
<dbReference type="InterPro" id="IPR027417">
    <property type="entry name" value="P-loop_NTPase"/>
</dbReference>
<dbReference type="InterPro" id="IPR003959">
    <property type="entry name" value="ATPase_AAA_core"/>
</dbReference>
<gene>
    <name evidence="2" type="ORF">SAMN05421737_105236</name>
</gene>
<sequence length="424" mass="49227">MNQTEKNLYTLAEKPTLQLTNYDQVGGLIRKIEQALYDVLQVRYQLYQSQEFGSAIGLILEEDLKQQASTVTHVAKIFAELENKSYEYDELEEEPDYHIHYFPYNHVFAYKEEGVAFARVPMYQEGNFFAIDLVFATSDETMKIFLQQLRAREWSQSRDHILMFSDSEEGMIESKERISTRIYREDVVMAPEVKDELYRSIDQFFAEDRSFYTTYNIPYKRGVLLYGPPGNGKTTLVKSIAGSVEAPVAYWQITEFTSSETIDEVFQAARRLAPLILVIEDIDSMPDHVRSFFLNTLDGAASKEGIFVIGTTNYPDRIDPGLMNRAGRFDRAYEIPLPDKMLRKEFIEKRGFDLFWNEREREILAEKTDKFSFAQIGELYVTAAMHWHQTGEAHLEEIIAGMRKELKKSEKGTWYEVKSGLGFK</sequence>
<dbReference type="Pfam" id="PF00004">
    <property type="entry name" value="AAA"/>
    <property type="match status" value="1"/>
</dbReference>
<dbReference type="SMART" id="SM00382">
    <property type="entry name" value="AAA"/>
    <property type="match status" value="1"/>
</dbReference>
<dbReference type="PANTHER" id="PTHR23077:SF198">
    <property type="entry name" value="ATP-DEPENDENT ZINC METALLOPROTEASE FTSH"/>
    <property type="match status" value="1"/>
</dbReference>
<dbReference type="OrthoDB" id="9806903at2"/>
<dbReference type="GO" id="GO:0016887">
    <property type="term" value="F:ATP hydrolysis activity"/>
    <property type="evidence" value="ECO:0007669"/>
    <property type="project" value="InterPro"/>
</dbReference>
<dbReference type="AlphaFoldDB" id="A0A1G6J2M5"/>
<dbReference type="STRING" id="1464122.SAMN05421737_105236"/>
<evidence type="ECO:0000259" key="1">
    <source>
        <dbReference type="SMART" id="SM00382"/>
    </source>
</evidence>